<evidence type="ECO:0000313" key="3">
    <source>
        <dbReference type="Proteomes" id="UP000251241"/>
    </source>
</evidence>
<reference evidence="2 3" key="1">
    <citation type="submission" date="2018-06" db="EMBL/GenBank/DDBJ databases">
        <authorList>
            <consortium name="Pathogen Informatics"/>
            <person name="Doyle S."/>
        </authorList>
    </citation>
    <scope>NUCLEOTIDE SEQUENCE [LARGE SCALE GENOMIC DNA]</scope>
    <source>
        <strain evidence="2 3">NCTC11343</strain>
    </source>
</reference>
<feature type="transmembrane region" description="Helical" evidence="1">
    <location>
        <begin position="84"/>
        <end position="103"/>
    </location>
</feature>
<evidence type="ECO:0000256" key="1">
    <source>
        <dbReference type="SAM" id="Phobius"/>
    </source>
</evidence>
<feature type="transmembrane region" description="Helical" evidence="1">
    <location>
        <begin position="12"/>
        <end position="35"/>
    </location>
</feature>
<keyword evidence="1" id="KW-1133">Transmembrane helix</keyword>
<keyword evidence="1" id="KW-0812">Transmembrane</keyword>
<feature type="transmembrane region" description="Helical" evidence="1">
    <location>
        <begin position="138"/>
        <end position="155"/>
    </location>
</feature>
<name>A0A2X2J5Z8_SPHMU</name>
<proteinExistence type="predicted"/>
<gene>
    <name evidence="2" type="ORF">NCTC11343_03040</name>
</gene>
<dbReference type="EMBL" id="UAUU01000009">
    <property type="protein sequence ID" value="SPZ87651.1"/>
    <property type="molecule type" value="Genomic_DNA"/>
</dbReference>
<dbReference type="Proteomes" id="UP000251241">
    <property type="component" value="Unassembled WGS sequence"/>
</dbReference>
<feature type="transmembrane region" description="Helical" evidence="1">
    <location>
        <begin position="55"/>
        <end position="77"/>
    </location>
</feature>
<evidence type="ECO:0000313" key="2">
    <source>
        <dbReference type="EMBL" id="SPZ87651.1"/>
    </source>
</evidence>
<sequence>MRNQSKCSENYSSFLSIFVMPALNLGLKPVGLLAAGSCVSMLSFSGSAFTLASNLISSFVSGSCVCSAVSILVTPALNLGLKPVGLLAAGSCVSVLLFSGSAFTLASNLISSLVSGSCVCSSVSVLVTPALNLGLKPVGLLAAGSCVSVLLFQVQPLCSHLT</sequence>
<accession>A0A2X2J5Z8</accession>
<organism evidence="2 3">
    <name type="scientific">Sphingobacterium multivorum</name>
    <dbReference type="NCBI Taxonomy" id="28454"/>
    <lineage>
        <taxon>Bacteria</taxon>
        <taxon>Pseudomonadati</taxon>
        <taxon>Bacteroidota</taxon>
        <taxon>Sphingobacteriia</taxon>
        <taxon>Sphingobacteriales</taxon>
        <taxon>Sphingobacteriaceae</taxon>
        <taxon>Sphingobacterium</taxon>
    </lineage>
</organism>
<protein>
    <submittedName>
        <fullName evidence="2">Uncharacterized protein</fullName>
    </submittedName>
</protein>
<dbReference type="AlphaFoldDB" id="A0A2X2J5Z8"/>
<keyword evidence="1" id="KW-0472">Membrane</keyword>